<dbReference type="Proteomes" id="UP001221757">
    <property type="component" value="Unassembled WGS sequence"/>
</dbReference>
<sequence length="1014" mass="109929">MDDTQFVGSISSSVLLEFRGTQFPAPFIVANPGLFLELDWVHPARLRTFLEARSQPAPRQSAVSVKSEPSMASVRPGSPLRVKSEPNSGQRIFDLTSPHRSSSSAPVKTRESAGVIEILSDDDEMEVEAELMAAVASSDPPEPFEVLNHTDSEAQLGVETLSDTVWCDTDIISKVIHGSAKINRQTTVQCVEYLDDIPPNMPVPRVPTAYVFDLRASKFDYVYKDTGEPLRADALILDKSQESWATSSGGGDHSPMCRLFGPEPIPCRRSRHRCNGCYRCSELDASLVHVTRYELDSSSRASAITAEIVTRMTEGDSLEKLAAAFHRVITSASRKCTAKDRMGAPCQGHPVMKPRNNGTLRKAYFIACSEWTPTWRDHKSDSIPDNIDETLLAQLFSPGAAFSSGSNTAACSRITSPRVGERQKFCAHTHLRNGKPVQGAMIHHECQAYMTIYIPADTSLRMACVILTHTKPHSHPMPPMAKASRDVLGVYRQCVKATGVLGTTVQKVDDALTTMLILNGQTPAMFHPSLHTRRLKQGIIRDEKLLVSPEGLGLTDLKLSAEDQYIQSVITTPDRRILIITMVDTTFGRTAGDLNEWEFVLWYGGVERAFPNILTPHYFGDSQSLPSGVSTRTEPTASEYSLETYPNHGMDFNSAAIPLSTPVLSTPYVPDTHIYGDFEFGPFATAPSPSDYAAWAPSFPDPSMLGNVTSGLDVFVDARSPGYHTVETELPILRAPSPLPASSPPPSSPESPPQRPQRPQKRIRGPEVDPANILTSTRARVPSTRVLESRGLAKKSKNKFGVMGGLARATAPADYQYGIAGIPDLRSKSAITPQASRECRNSSGCSDSVATQASPRREFECESVAVGKFTGSTERTRNRRDQTECLGCTSPGPRAGMGGRRDDPPRVRRSVLSLCRIAVSESAAPVITSGVTCRLDSGHVRVVCNCKGGPSSSVNLAPLRGMRKREESTARSWGVSAVSIVPGASGKRGPGANLTLGRGAEERRGSGSEIVGAC</sequence>
<feature type="region of interest" description="Disordered" evidence="1">
    <location>
        <begin position="883"/>
        <end position="906"/>
    </location>
</feature>
<protein>
    <submittedName>
        <fullName evidence="2">Uncharacterized protein</fullName>
    </submittedName>
</protein>
<keyword evidence="3" id="KW-1185">Reference proteome</keyword>
<evidence type="ECO:0000313" key="2">
    <source>
        <dbReference type="EMBL" id="KAJ7668112.1"/>
    </source>
</evidence>
<feature type="region of interest" description="Disordered" evidence="1">
    <location>
        <begin position="733"/>
        <end position="782"/>
    </location>
</feature>
<evidence type="ECO:0000313" key="3">
    <source>
        <dbReference type="Proteomes" id="UP001221757"/>
    </source>
</evidence>
<comment type="caution">
    <text evidence="2">The sequence shown here is derived from an EMBL/GenBank/DDBJ whole genome shotgun (WGS) entry which is preliminary data.</text>
</comment>
<reference evidence="2" key="1">
    <citation type="submission" date="2023-03" db="EMBL/GenBank/DDBJ databases">
        <title>Massive genome expansion in bonnet fungi (Mycena s.s.) driven by repeated elements and novel gene families across ecological guilds.</title>
        <authorList>
            <consortium name="Lawrence Berkeley National Laboratory"/>
            <person name="Harder C.B."/>
            <person name="Miyauchi S."/>
            <person name="Viragh M."/>
            <person name="Kuo A."/>
            <person name="Thoen E."/>
            <person name="Andreopoulos B."/>
            <person name="Lu D."/>
            <person name="Skrede I."/>
            <person name="Drula E."/>
            <person name="Henrissat B."/>
            <person name="Morin E."/>
            <person name="Kohler A."/>
            <person name="Barry K."/>
            <person name="LaButti K."/>
            <person name="Morin E."/>
            <person name="Salamov A."/>
            <person name="Lipzen A."/>
            <person name="Mereny Z."/>
            <person name="Hegedus B."/>
            <person name="Baldrian P."/>
            <person name="Stursova M."/>
            <person name="Weitz H."/>
            <person name="Taylor A."/>
            <person name="Grigoriev I.V."/>
            <person name="Nagy L.G."/>
            <person name="Martin F."/>
            <person name="Kauserud H."/>
        </authorList>
    </citation>
    <scope>NUCLEOTIDE SEQUENCE</scope>
    <source>
        <strain evidence="2">CBHHK067</strain>
    </source>
</reference>
<dbReference type="EMBL" id="JARKIE010000197">
    <property type="protein sequence ID" value="KAJ7668112.1"/>
    <property type="molecule type" value="Genomic_DNA"/>
</dbReference>
<dbReference type="AlphaFoldDB" id="A0AAD7CXD9"/>
<accession>A0AAD7CXD9</accession>
<evidence type="ECO:0000256" key="1">
    <source>
        <dbReference type="SAM" id="MobiDB-lite"/>
    </source>
</evidence>
<gene>
    <name evidence="2" type="ORF">B0H17DRAFT_1248726</name>
</gene>
<feature type="region of interest" description="Disordered" evidence="1">
    <location>
        <begin position="988"/>
        <end position="1014"/>
    </location>
</feature>
<feature type="compositionally biased region" description="Pro residues" evidence="1">
    <location>
        <begin position="737"/>
        <end position="756"/>
    </location>
</feature>
<feature type="region of interest" description="Disordered" evidence="1">
    <location>
        <begin position="57"/>
        <end position="108"/>
    </location>
</feature>
<name>A0AAD7CXD9_MYCRO</name>
<organism evidence="2 3">
    <name type="scientific">Mycena rosella</name>
    <name type="common">Pink bonnet</name>
    <name type="synonym">Agaricus rosellus</name>
    <dbReference type="NCBI Taxonomy" id="1033263"/>
    <lineage>
        <taxon>Eukaryota</taxon>
        <taxon>Fungi</taxon>
        <taxon>Dikarya</taxon>
        <taxon>Basidiomycota</taxon>
        <taxon>Agaricomycotina</taxon>
        <taxon>Agaricomycetes</taxon>
        <taxon>Agaricomycetidae</taxon>
        <taxon>Agaricales</taxon>
        <taxon>Marasmiineae</taxon>
        <taxon>Mycenaceae</taxon>
        <taxon>Mycena</taxon>
    </lineage>
</organism>
<proteinExistence type="predicted"/>